<evidence type="ECO:0000313" key="2">
    <source>
        <dbReference type="Proteomes" id="UP000251135"/>
    </source>
</evidence>
<comment type="caution">
    <text evidence="1">The sequence shown here is derived from an EMBL/GenBank/DDBJ whole genome shotgun (WGS) entry which is preliminary data.</text>
</comment>
<gene>
    <name evidence="1" type="ORF">B0174_03945</name>
</gene>
<accession>A0A363D2H2</accession>
<dbReference type="RefSeq" id="WP_108558356.1">
    <property type="nucleotide sequence ID" value="NZ_MUXE01000004.1"/>
</dbReference>
<dbReference type="EMBL" id="MUXE01000004">
    <property type="protein sequence ID" value="PUE65482.1"/>
    <property type="molecule type" value="Genomic_DNA"/>
</dbReference>
<dbReference type="AlphaFoldDB" id="A0A363D2H2"/>
<dbReference type="Proteomes" id="UP000251135">
    <property type="component" value="Unassembled WGS sequence"/>
</dbReference>
<reference evidence="1 2" key="1">
    <citation type="submission" date="2017-02" db="EMBL/GenBank/DDBJ databases">
        <title>Arcobacter caeni sp. nov, a new Arcobacter species isolated from reclaimed water.</title>
        <authorList>
            <person name="Figueras M.J."/>
            <person name="Perez-Cataluna A."/>
            <person name="Salas-Masso N."/>
        </authorList>
    </citation>
    <scope>NUCLEOTIDE SEQUENCE [LARGE SCALE GENOMIC DNA]</scope>
    <source>
        <strain evidence="1 2">RW17-10</strain>
    </source>
</reference>
<sequence>MVIHNKTQTLEYNKDKGTINLCTYSDDGFLESELDITDKVTTLVLDKLYDDYNLDDGDELLITKASNKKKKSKITL</sequence>
<name>A0A363D2H2_9BACT</name>
<proteinExistence type="predicted"/>
<organism evidence="1 2">
    <name type="scientific">Arcobacter caeni</name>
    <dbReference type="NCBI Taxonomy" id="1912877"/>
    <lineage>
        <taxon>Bacteria</taxon>
        <taxon>Pseudomonadati</taxon>
        <taxon>Campylobacterota</taxon>
        <taxon>Epsilonproteobacteria</taxon>
        <taxon>Campylobacterales</taxon>
        <taxon>Arcobacteraceae</taxon>
        <taxon>Arcobacter</taxon>
    </lineage>
</organism>
<evidence type="ECO:0000313" key="1">
    <source>
        <dbReference type="EMBL" id="PUE65482.1"/>
    </source>
</evidence>
<protein>
    <submittedName>
        <fullName evidence="1">Uncharacterized protein</fullName>
    </submittedName>
</protein>
<keyword evidence="2" id="KW-1185">Reference proteome</keyword>